<sequence>MLNNRNVLSLFSSAGIGELGVEAAGLSILVSNELVQNRCDIYRENYPSVCNICGDIWEKEDEIIAAWKERCNEAPFLVYATPPCQGMSSNGAGKLLNEIRKGNRKPDDPRNRLVIPTMHIVKILRPVWMLLENVPTMSNTVIRDESGEYINIIDYIQKELGDEYVGVASVVNCADYGIPQMRKRLITIFTRSEKGKAFLKIHGSFLPPTTHSEEPTLFTKKWVTLRDAIGNLPPLDAKKGKNARKDYHPWHFVPIMNPEKYWWMENTPEGCTAYNNQCVNPKCRYQGNRLHGSNTAGGLHSANKDTPIFCEKCGKLLPRPTLIDKRTGQRRLLKGYDTAYRRMEWDVPASTLTQNFIFEASDKKVHPSQTRVLSIYEAMILQTITDYKYSFAINGEYISKNFCAEIIGESVPPKLIEIVCKQIVEISQEK</sequence>
<dbReference type="AlphaFoldDB" id="A0A9W6FEM1"/>
<dbReference type="EMBL" id="BSCH01000002">
    <property type="protein sequence ID" value="GLG88940.1"/>
    <property type="molecule type" value="Genomic_DNA"/>
</dbReference>
<keyword evidence="4 6" id="KW-0949">S-adenosyl-L-methionine</keyword>
<keyword evidence="2 6" id="KW-0489">Methyltransferase</keyword>
<evidence type="ECO:0000256" key="3">
    <source>
        <dbReference type="ARBA" id="ARBA00022679"/>
    </source>
</evidence>
<comment type="similarity">
    <text evidence="6">Belongs to the class I-like SAM-binding methyltransferase superfamily. C5-methyltransferase family.</text>
</comment>
<keyword evidence="7" id="KW-0255">Endonuclease</keyword>
<dbReference type="GO" id="GO:0003677">
    <property type="term" value="F:DNA binding"/>
    <property type="evidence" value="ECO:0007669"/>
    <property type="project" value="TreeGrafter"/>
</dbReference>
<dbReference type="InterPro" id="IPR029063">
    <property type="entry name" value="SAM-dependent_MTases_sf"/>
</dbReference>
<dbReference type="GO" id="GO:0032259">
    <property type="term" value="P:methylation"/>
    <property type="evidence" value="ECO:0007669"/>
    <property type="project" value="UniProtKB-KW"/>
</dbReference>
<dbReference type="PANTHER" id="PTHR10629:SF52">
    <property type="entry name" value="DNA (CYTOSINE-5)-METHYLTRANSFERASE 1"/>
    <property type="match status" value="1"/>
</dbReference>
<keyword evidence="3 6" id="KW-0808">Transferase</keyword>
<reference evidence="7" key="1">
    <citation type="submission" date="2022-11" db="EMBL/GenBank/DDBJ databases">
        <title>Draft genome sequence of Sellimonas catena strain 18CBH55.</title>
        <authorList>
            <person name="Atsushi H."/>
            <person name="Moriya O."/>
            <person name="Mitsuo S."/>
        </authorList>
    </citation>
    <scope>NUCLEOTIDE SEQUENCE</scope>
    <source>
        <strain evidence="7">18CBH55</strain>
    </source>
</reference>
<dbReference type="PANTHER" id="PTHR10629">
    <property type="entry name" value="CYTOSINE-SPECIFIC METHYLTRANSFERASE"/>
    <property type="match status" value="1"/>
</dbReference>
<comment type="caution">
    <text evidence="7">The sequence shown here is derived from an EMBL/GenBank/DDBJ whole genome shotgun (WGS) entry which is preliminary data.</text>
</comment>
<feature type="active site" evidence="6">
    <location>
        <position position="84"/>
    </location>
</feature>
<protein>
    <recommendedName>
        <fullName evidence="1">DNA (cytosine-5-)-methyltransferase</fullName>
        <ecNumber evidence="1">2.1.1.37</ecNumber>
    </recommendedName>
</protein>
<proteinExistence type="inferred from homology"/>
<dbReference type="SUPFAM" id="SSF53335">
    <property type="entry name" value="S-adenosyl-L-methionine-dependent methyltransferases"/>
    <property type="match status" value="1"/>
</dbReference>
<keyword evidence="7" id="KW-0378">Hydrolase</keyword>
<dbReference type="PROSITE" id="PS51679">
    <property type="entry name" value="SAM_MT_C5"/>
    <property type="match status" value="1"/>
</dbReference>
<dbReference type="InterPro" id="IPR050390">
    <property type="entry name" value="C5-Methyltransferase"/>
</dbReference>
<dbReference type="GO" id="GO:0003886">
    <property type="term" value="F:DNA (cytosine-5-)-methyltransferase activity"/>
    <property type="evidence" value="ECO:0007669"/>
    <property type="project" value="UniProtKB-EC"/>
</dbReference>
<evidence type="ECO:0000256" key="1">
    <source>
        <dbReference type="ARBA" id="ARBA00011975"/>
    </source>
</evidence>
<accession>A0A9W6FEM1</accession>
<reference evidence="7" key="2">
    <citation type="submission" date="2022-11" db="EMBL/GenBank/DDBJ databases">
        <title>Draft genome sequence of Sellimonas catena strain 18CBH55.</title>
        <authorList>
            <person name="Hisatomi A."/>
            <person name="Ohkuma M."/>
            <person name="Sakamoto M."/>
        </authorList>
    </citation>
    <scope>NUCLEOTIDE SEQUENCE</scope>
    <source>
        <strain evidence="7">18CBH55</strain>
    </source>
</reference>
<dbReference type="GO" id="GO:0004519">
    <property type="term" value="F:endonuclease activity"/>
    <property type="evidence" value="ECO:0007669"/>
    <property type="project" value="UniProtKB-KW"/>
</dbReference>
<dbReference type="PRINTS" id="PR00105">
    <property type="entry name" value="C5METTRFRASE"/>
</dbReference>
<gene>
    <name evidence="7" type="ORF">Selli2_03660</name>
</gene>
<keyword evidence="5" id="KW-0680">Restriction system</keyword>
<dbReference type="GO" id="GO:0009307">
    <property type="term" value="P:DNA restriction-modification system"/>
    <property type="evidence" value="ECO:0007669"/>
    <property type="project" value="UniProtKB-KW"/>
</dbReference>
<dbReference type="EC" id="2.1.1.37" evidence="1"/>
<dbReference type="InterPro" id="IPR001525">
    <property type="entry name" value="C5_MeTfrase"/>
</dbReference>
<dbReference type="Gene3D" id="3.90.120.10">
    <property type="entry name" value="DNA Methylase, subunit A, domain 2"/>
    <property type="match status" value="1"/>
</dbReference>
<evidence type="ECO:0000256" key="6">
    <source>
        <dbReference type="PROSITE-ProRule" id="PRU01016"/>
    </source>
</evidence>
<dbReference type="GO" id="GO:0044027">
    <property type="term" value="P:negative regulation of gene expression via chromosomal CpG island methylation"/>
    <property type="evidence" value="ECO:0007669"/>
    <property type="project" value="TreeGrafter"/>
</dbReference>
<name>A0A9W6FEM1_9FIRM</name>
<keyword evidence="7" id="KW-0540">Nuclease</keyword>
<dbReference type="Pfam" id="PF00145">
    <property type="entry name" value="DNA_methylase"/>
    <property type="match status" value="1"/>
</dbReference>
<dbReference type="RefSeq" id="WP_281844366.1">
    <property type="nucleotide sequence ID" value="NZ_BSCH01000002.1"/>
</dbReference>
<evidence type="ECO:0000256" key="4">
    <source>
        <dbReference type="ARBA" id="ARBA00022691"/>
    </source>
</evidence>
<evidence type="ECO:0000313" key="8">
    <source>
        <dbReference type="Proteomes" id="UP001145094"/>
    </source>
</evidence>
<dbReference type="Proteomes" id="UP001145094">
    <property type="component" value="Unassembled WGS sequence"/>
</dbReference>
<dbReference type="Gene3D" id="3.40.50.150">
    <property type="entry name" value="Vaccinia Virus protein VP39"/>
    <property type="match status" value="1"/>
</dbReference>
<evidence type="ECO:0000313" key="7">
    <source>
        <dbReference type="EMBL" id="GLG88940.1"/>
    </source>
</evidence>
<evidence type="ECO:0000256" key="5">
    <source>
        <dbReference type="ARBA" id="ARBA00022747"/>
    </source>
</evidence>
<organism evidence="7 8">
    <name type="scientific">Sellimonas catena</name>
    <dbReference type="NCBI Taxonomy" id="2994035"/>
    <lineage>
        <taxon>Bacteria</taxon>
        <taxon>Bacillati</taxon>
        <taxon>Bacillota</taxon>
        <taxon>Clostridia</taxon>
        <taxon>Lachnospirales</taxon>
        <taxon>Lachnospiraceae</taxon>
        <taxon>Sellimonas</taxon>
    </lineage>
</organism>
<reference evidence="7" key="3">
    <citation type="journal article" date="2023" name="Int. J. Syst. Evol. Microbiol.">
        <title>Sellimonas catena sp. nov., isolated from human faeces.</title>
        <authorList>
            <person name="Hisatomi A."/>
            <person name="Ohkuma M."/>
            <person name="Sakamoto M."/>
        </authorList>
    </citation>
    <scope>NUCLEOTIDE SEQUENCE</scope>
    <source>
        <strain evidence="7">18CBH55</strain>
    </source>
</reference>
<evidence type="ECO:0000256" key="2">
    <source>
        <dbReference type="ARBA" id="ARBA00022603"/>
    </source>
</evidence>